<dbReference type="EMBL" id="SIHI01000019">
    <property type="protein sequence ID" value="TWT49039.1"/>
    <property type="molecule type" value="Genomic_DNA"/>
</dbReference>
<evidence type="ECO:0000313" key="3">
    <source>
        <dbReference type="EMBL" id="TWT57687.1"/>
    </source>
</evidence>
<dbReference type="AlphaFoldDB" id="A0A5C5WG16"/>
<dbReference type="Proteomes" id="UP000317243">
    <property type="component" value="Unassembled WGS sequence"/>
</dbReference>
<feature type="region of interest" description="Disordered" evidence="1">
    <location>
        <begin position="1"/>
        <end position="40"/>
    </location>
</feature>
<comment type="caution">
    <text evidence="2">The sequence shown here is derived from an EMBL/GenBank/DDBJ whole genome shotgun (WGS) entry which is preliminary data.</text>
</comment>
<proteinExistence type="predicted"/>
<evidence type="ECO:0000313" key="2">
    <source>
        <dbReference type="EMBL" id="TWT49039.1"/>
    </source>
</evidence>
<reference evidence="2 4" key="1">
    <citation type="submission" date="2019-02" db="EMBL/GenBank/DDBJ databases">
        <title>Deep-cultivation of Planctomycetes and their phenomic and genomic characterization uncovers novel biology.</title>
        <authorList>
            <person name="Wiegand S."/>
            <person name="Jogler M."/>
            <person name="Boedeker C."/>
            <person name="Pinto D."/>
            <person name="Vollmers J."/>
            <person name="Rivas-Marin E."/>
            <person name="Kohn T."/>
            <person name="Peeters S.H."/>
            <person name="Heuer A."/>
            <person name="Rast P."/>
            <person name="Oberbeckmann S."/>
            <person name="Bunk B."/>
            <person name="Jeske O."/>
            <person name="Meyerdierks A."/>
            <person name="Storesund J.E."/>
            <person name="Kallscheuer N."/>
            <person name="Luecker S."/>
            <person name="Lage O.M."/>
            <person name="Pohl T."/>
            <person name="Merkel B.J."/>
            <person name="Hornburger P."/>
            <person name="Mueller R.-W."/>
            <person name="Bruemmer F."/>
            <person name="Labrenz M."/>
            <person name="Spormann A.M."/>
            <person name="Op Den Camp H."/>
            <person name="Overmann J."/>
            <person name="Amann R."/>
            <person name="Jetten M.S.M."/>
            <person name="Mascher T."/>
            <person name="Medema M.H."/>
            <person name="Devos D.P."/>
            <person name="Kaster A.-K."/>
            <person name="Ovreas L."/>
            <person name="Rohde M."/>
            <person name="Galperin M.Y."/>
            <person name="Jogler C."/>
        </authorList>
    </citation>
    <scope>NUCLEOTIDE SEQUENCE [LARGE SCALE GENOMIC DNA]</scope>
    <source>
        <strain evidence="2 4">KOR42</strain>
    </source>
</reference>
<evidence type="ECO:0000313" key="4">
    <source>
        <dbReference type="Proteomes" id="UP000317243"/>
    </source>
</evidence>
<evidence type="ECO:0000256" key="1">
    <source>
        <dbReference type="SAM" id="MobiDB-lite"/>
    </source>
</evidence>
<keyword evidence="4" id="KW-1185">Reference proteome</keyword>
<sequence>MVRRVQSSEGPLDDGRAWDDDFDPEPAEMKPSKKPRSRSLKLKKQISLMITREEYRLLELEASRRSSIGTKSSGTSSRPVYVTDLLREVLQPLLEQLANN</sequence>
<organism evidence="2 4">
    <name type="scientific">Thalassoglobus neptunius</name>
    <dbReference type="NCBI Taxonomy" id="1938619"/>
    <lineage>
        <taxon>Bacteria</taxon>
        <taxon>Pseudomonadati</taxon>
        <taxon>Planctomycetota</taxon>
        <taxon>Planctomycetia</taxon>
        <taxon>Planctomycetales</taxon>
        <taxon>Planctomycetaceae</taxon>
        <taxon>Thalassoglobus</taxon>
    </lineage>
</organism>
<dbReference type="RefSeq" id="WP_146507546.1">
    <property type="nucleotide sequence ID" value="NZ_SIHI01000001.1"/>
</dbReference>
<protein>
    <submittedName>
        <fullName evidence="2">Uncharacterized protein</fullName>
    </submittedName>
</protein>
<dbReference type="EMBL" id="SIHI01000001">
    <property type="protein sequence ID" value="TWT57687.1"/>
    <property type="molecule type" value="Genomic_DNA"/>
</dbReference>
<gene>
    <name evidence="3" type="ORF">KOR42_10510</name>
    <name evidence="2" type="ORF">KOR42_39550</name>
</gene>
<name>A0A5C5WG16_9PLAN</name>
<accession>A0A5C5WG16</accession>